<comment type="caution">
    <text evidence="1">The sequence shown here is derived from an EMBL/GenBank/DDBJ whole genome shotgun (WGS) entry which is preliminary data.</text>
</comment>
<keyword evidence="2" id="KW-1185">Reference proteome</keyword>
<protein>
    <submittedName>
        <fullName evidence="1">Leucine-rich repeat (LRR) family protein</fullName>
    </submittedName>
</protein>
<dbReference type="Proteomes" id="UP000436088">
    <property type="component" value="Unassembled WGS sequence"/>
</dbReference>
<dbReference type="Gene3D" id="1.10.340.30">
    <property type="entry name" value="Hypothetical protein, domain 2"/>
    <property type="match status" value="1"/>
</dbReference>
<dbReference type="GO" id="GO:0006285">
    <property type="term" value="P:base-excision repair, AP site formation"/>
    <property type="evidence" value="ECO:0007669"/>
    <property type="project" value="TreeGrafter"/>
</dbReference>
<accession>A0A6A3A622</accession>
<dbReference type="GO" id="GO:0005634">
    <property type="term" value="C:nucleus"/>
    <property type="evidence" value="ECO:0007669"/>
    <property type="project" value="TreeGrafter"/>
</dbReference>
<dbReference type="SUPFAM" id="SSF48150">
    <property type="entry name" value="DNA-glycosylase"/>
    <property type="match status" value="1"/>
</dbReference>
<dbReference type="InterPro" id="IPR011257">
    <property type="entry name" value="DNA_glycosylase"/>
</dbReference>
<dbReference type="AlphaFoldDB" id="A0A6A3A622"/>
<name>A0A6A3A622_HIBSY</name>
<dbReference type="GO" id="GO:0034039">
    <property type="term" value="F:8-oxo-7,8-dihydroguanine DNA N-glycosylase activity"/>
    <property type="evidence" value="ECO:0007669"/>
    <property type="project" value="TreeGrafter"/>
</dbReference>
<proteinExistence type="predicted"/>
<dbReference type="PANTHER" id="PTHR10242:SF4">
    <property type="entry name" value="OS07G0657600 PROTEIN"/>
    <property type="match status" value="1"/>
</dbReference>
<evidence type="ECO:0000313" key="1">
    <source>
        <dbReference type="EMBL" id="KAE8699393.1"/>
    </source>
</evidence>
<dbReference type="InterPro" id="IPR052054">
    <property type="entry name" value="Oxidative_DNA_repair_enzyme"/>
</dbReference>
<organism evidence="1 2">
    <name type="scientific">Hibiscus syriacus</name>
    <name type="common">Rose of Sharon</name>
    <dbReference type="NCBI Taxonomy" id="106335"/>
    <lineage>
        <taxon>Eukaryota</taxon>
        <taxon>Viridiplantae</taxon>
        <taxon>Streptophyta</taxon>
        <taxon>Embryophyta</taxon>
        <taxon>Tracheophyta</taxon>
        <taxon>Spermatophyta</taxon>
        <taxon>Magnoliopsida</taxon>
        <taxon>eudicotyledons</taxon>
        <taxon>Gunneridae</taxon>
        <taxon>Pentapetalae</taxon>
        <taxon>rosids</taxon>
        <taxon>malvids</taxon>
        <taxon>Malvales</taxon>
        <taxon>Malvaceae</taxon>
        <taxon>Malvoideae</taxon>
        <taxon>Hibiscus</taxon>
    </lineage>
</organism>
<gene>
    <name evidence="1" type="ORF">F3Y22_tig00110579pilonHSYRG00070</name>
</gene>
<dbReference type="PANTHER" id="PTHR10242">
    <property type="entry name" value="8-OXOGUANINE DNA GLYCOSYLASE"/>
    <property type="match status" value="1"/>
</dbReference>
<reference evidence="1" key="1">
    <citation type="submission" date="2019-09" db="EMBL/GenBank/DDBJ databases">
        <title>Draft genome information of white flower Hibiscus syriacus.</title>
        <authorList>
            <person name="Kim Y.-M."/>
        </authorList>
    </citation>
    <scope>NUCLEOTIDE SEQUENCE [LARGE SCALE GENOMIC DNA]</scope>
    <source>
        <strain evidence="1">YM2019G1</strain>
    </source>
</reference>
<sequence>MQPWAIRVGPKPLGPNLPLLLSPFTPHFSSSYSHAPHLSATHFLQPPTSSSTLHLRVQGTCSLSPSHRHSLLNQVTRMLRLSESEENKLREFRSIVEALHGDEELATECLRSFGGRVFRSPTLFEDMVKCILLCNCQFSRTLSMAKALFELQFEIEHQIPGVKAEDYFIPKTPTGKELKRKLRPSQEIEAPCDYKGMGLGSFPSPEELANLDESFLAKRCNFGYRAGRILKLAQGIVQGSIQLKQLEEDCKETNLSSYNKLAERLRQIDGYILVLFEPFGVSPSDTHIESEQLQVHSKSCSIKTVGRDFELIYAKYAPFQFLAYW</sequence>
<dbReference type="EMBL" id="VEPZ02001039">
    <property type="protein sequence ID" value="KAE8699393.1"/>
    <property type="molecule type" value="Genomic_DNA"/>
</dbReference>
<evidence type="ECO:0000313" key="2">
    <source>
        <dbReference type="Proteomes" id="UP000436088"/>
    </source>
</evidence>